<accession>A0A101JRW0</accession>
<dbReference type="Gene3D" id="3.40.190.10">
    <property type="entry name" value="Periplasmic binding protein-like II"/>
    <property type="match status" value="2"/>
</dbReference>
<protein>
    <recommendedName>
        <fullName evidence="4">Phosphate-binding protein</fullName>
    </recommendedName>
</protein>
<feature type="domain" description="PBP" evidence="7">
    <location>
        <begin position="39"/>
        <end position="333"/>
    </location>
</feature>
<comment type="similarity">
    <text evidence="1 4">Belongs to the PstS family.</text>
</comment>
<feature type="binding site" evidence="5">
    <location>
        <begin position="48"/>
        <end position="50"/>
    </location>
    <ligand>
        <name>phosphate</name>
        <dbReference type="ChEBI" id="CHEBI:43474"/>
    </ligand>
</feature>
<evidence type="ECO:0000313" key="9">
    <source>
        <dbReference type="Proteomes" id="UP000053923"/>
    </source>
</evidence>
<dbReference type="AlphaFoldDB" id="A0A101JRW0"/>
<organism evidence="8 9">
    <name type="scientific">Streptomyces regalis</name>
    <dbReference type="NCBI Taxonomy" id="68262"/>
    <lineage>
        <taxon>Bacteria</taxon>
        <taxon>Bacillati</taxon>
        <taxon>Actinomycetota</taxon>
        <taxon>Actinomycetes</taxon>
        <taxon>Kitasatosporales</taxon>
        <taxon>Streptomycetaceae</taxon>
        <taxon>Streptomyces</taxon>
    </lineage>
</organism>
<reference evidence="9" key="1">
    <citation type="submission" date="2015-10" db="EMBL/GenBank/DDBJ databases">
        <authorList>
            <person name="Ju K.-S."/>
            <person name="Doroghazi J.R."/>
            <person name="Metcalf W.W."/>
        </authorList>
    </citation>
    <scope>NUCLEOTIDE SEQUENCE [LARGE SCALE GENOMIC DNA]</scope>
    <source>
        <strain evidence="9">NRRL 3151</strain>
    </source>
</reference>
<dbReference type="GO" id="GO:0043190">
    <property type="term" value="C:ATP-binding cassette (ABC) transporter complex"/>
    <property type="evidence" value="ECO:0007669"/>
    <property type="project" value="InterPro"/>
</dbReference>
<dbReference type="Pfam" id="PF12849">
    <property type="entry name" value="PBP_like_2"/>
    <property type="match status" value="1"/>
</dbReference>
<dbReference type="NCBIfam" id="TIGR00975">
    <property type="entry name" value="3a0107s03"/>
    <property type="match status" value="1"/>
</dbReference>
<dbReference type="PANTHER" id="PTHR42996:SF1">
    <property type="entry name" value="PHOSPHATE-BINDING PROTEIN PSTS"/>
    <property type="match status" value="1"/>
</dbReference>
<dbReference type="CDD" id="cd13565">
    <property type="entry name" value="PBP2_PstS"/>
    <property type="match status" value="1"/>
</dbReference>
<evidence type="ECO:0000256" key="1">
    <source>
        <dbReference type="ARBA" id="ARBA00008725"/>
    </source>
</evidence>
<dbReference type="PANTHER" id="PTHR42996">
    <property type="entry name" value="PHOSPHATE-BINDING PROTEIN PSTS"/>
    <property type="match status" value="1"/>
</dbReference>
<comment type="caution">
    <text evidence="8">The sequence shown here is derived from an EMBL/GenBank/DDBJ whole genome shotgun (WGS) entry which is preliminary data.</text>
</comment>
<dbReference type="PIRSF" id="PIRSF002756">
    <property type="entry name" value="PstS"/>
    <property type="match status" value="1"/>
</dbReference>
<evidence type="ECO:0000256" key="2">
    <source>
        <dbReference type="ARBA" id="ARBA00022448"/>
    </source>
</evidence>
<feature type="region of interest" description="Disordered" evidence="6">
    <location>
        <begin position="16"/>
        <end position="51"/>
    </location>
</feature>
<feature type="binding site" evidence="5">
    <location>
        <begin position="185"/>
        <end position="187"/>
    </location>
    <ligand>
        <name>phosphate</name>
        <dbReference type="ChEBI" id="CHEBI:43474"/>
    </ligand>
</feature>
<dbReference type="Proteomes" id="UP000053923">
    <property type="component" value="Unassembled WGS sequence"/>
</dbReference>
<dbReference type="EMBL" id="LLZG01000243">
    <property type="protein sequence ID" value="KUL31892.1"/>
    <property type="molecule type" value="Genomic_DNA"/>
</dbReference>
<feature type="binding site" evidence="5">
    <location>
        <position position="78"/>
    </location>
    <ligand>
        <name>phosphate</name>
        <dbReference type="ChEBI" id="CHEBI:43474"/>
    </ligand>
</feature>
<proteinExistence type="inferred from homology"/>
<evidence type="ECO:0000259" key="7">
    <source>
        <dbReference type="Pfam" id="PF12849"/>
    </source>
</evidence>
<keyword evidence="9" id="KW-1185">Reference proteome</keyword>
<evidence type="ECO:0000313" key="8">
    <source>
        <dbReference type="EMBL" id="KUL31892.1"/>
    </source>
</evidence>
<dbReference type="SUPFAM" id="SSF53850">
    <property type="entry name" value="Periplasmic binding protein-like II"/>
    <property type="match status" value="1"/>
</dbReference>
<keyword evidence="3 4" id="KW-0592">Phosphate transport</keyword>
<dbReference type="InterPro" id="IPR050962">
    <property type="entry name" value="Phosphate-bind_PstS"/>
</dbReference>
<dbReference type="GO" id="GO:0042301">
    <property type="term" value="F:phosphate ion binding"/>
    <property type="evidence" value="ECO:0007669"/>
    <property type="project" value="InterPro"/>
</dbReference>
<name>A0A101JRW0_9ACTN</name>
<dbReference type="InterPro" id="IPR005673">
    <property type="entry name" value="ABC_phos-bd_PstS"/>
</dbReference>
<keyword evidence="2 4" id="KW-0813">Transport</keyword>
<evidence type="ECO:0000256" key="6">
    <source>
        <dbReference type="SAM" id="MobiDB-lite"/>
    </source>
</evidence>
<evidence type="ECO:0000256" key="4">
    <source>
        <dbReference type="PIRNR" id="PIRNR002756"/>
    </source>
</evidence>
<evidence type="ECO:0000256" key="5">
    <source>
        <dbReference type="PIRSR" id="PIRSR002756-1"/>
    </source>
</evidence>
<gene>
    <name evidence="8" type="ORF">ADL12_24725</name>
</gene>
<feature type="binding site" evidence="5">
    <location>
        <position position="97"/>
    </location>
    <ligand>
        <name>phosphate</name>
        <dbReference type="ChEBI" id="CHEBI:43474"/>
    </ligand>
</feature>
<evidence type="ECO:0000256" key="3">
    <source>
        <dbReference type="ARBA" id="ARBA00022592"/>
    </source>
</evidence>
<dbReference type="GO" id="GO:0035435">
    <property type="term" value="P:phosphate ion transmembrane transport"/>
    <property type="evidence" value="ECO:0007669"/>
    <property type="project" value="InterPro"/>
</dbReference>
<sequence length="362" mass="37788">MAVALAGALLIKMKSEDGDDTDRNTSTAPPAVARADCAKQGKVPGSGSTAQQNAMKRWIKEYERSCPGVRIAYNPVGSGAGVNQFLLGGFTAFGGTDGALKPVDVEQSRAVCPGGRAIDLPMVGGPIAIGYNLPGVNGLVMDAPTLAKIFDSRITQWNDRAIQQLNPGVNLPNLSIKAVHRSDDSGTTQNLNAYLAGAAPAQWPYPAEKSWQGKGGSSADRSDGVVSEVTSSVGAIGYFELSFATARKIDTVRIDTGAAEPVEASTTTASAGIAAAEVIGKGKDLTLKFDYDTLAAGAYPIVLVTYEIVCDRGNDKEVLPALKSFLAYTASEEGQEILPEIHYAPLPENVAEQVRGVVATLS</sequence>
<dbReference type="InterPro" id="IPR024370">
    <property type="entry name" value="PBP_domain"/>
</dbReference>